<comment type="caution">
    <text evidence="2">The sequence shown here is derived from an EMBL/GenBank/DDBJ whole genome shotgun (WGS) entry which is preliminary data.</text>
</comment>
<protein>
    <submittedName>
        <fullName evidence="2">Protein like COV 1</fullName>
    </submittedName>
</protein>
<dbReference type="Proteomes" id="UP000288805">
    <property type="component" value="Unassembled WGS sequence"/>
</dbReference>
<keyword evidence="1" id="KW-0472">Membrane</keyword>
<accession>A0A438DS84</accession>
<organism evidence="2 4">
    <name type="scientific">Vitis vinifera</name>
    <name type="common">Grape</name>
    <dbReference type="NCBI Taxonomy" id="29760"/>
    <lineage>
        <taxon>Eukaryota</taxon>
        <taxon>Viridiplantae</taxon>
        <taxon>Streptophyta</taxon>
        <taxon>Embryophyta</taxon>
        <taxon>Tracheophyta</taxon>
        <taxon>Spermatophyta</taxon>
        <taxon>Magnoliopsida</taxon>
        <taxon>eudicotyledons</taxon>
        <taxon>Gunneridae</taxon>
        <taxon>Pentapetalae</taxon>
        <taxon>rosids</taxon>
        <taxon>Vitales</taxon>
        <taxon>Vitaceae</taxon>
        <taxon>Viteae</taxon>
        <taxon>Vitis</taxon>
    </lineage>
</organism>
<keyword evidence="1" id="KW-0812">Transmembrane</keyword>
<dbReference type="EMBL" id="QGNW01001508">
    <property type="protein sequence ID" value="RVW38292.1"/>
    <property type="molecule type" value="Genomic_DNA"/>
</dbReference>
<evidence type="ECO:0000313" key="2">
    <source>
        <dbReference type="EMBL" id="RVW38292.1"/>
    </source>
</evidence>
<feature type="transmembrane region" description="Helical" evidence="1">
    <location>
        <begin position="75"/>
        <end position="94"/>
    </location>
</feature>
<dbReference type="AlphaFoldDB" id="A0A438DS84"/>
<keyword evidence="1" id="KW-1133">Transmembrane helix</keyword>
<dbReference type="EMBL" id="QGNW01000108">
    <property type="protein sequence ID" value="RVW96308.1"/>
    <property type="molecule type" value="Genomic_DNA"/>
</dbReference>
<evidence type="ECO:0000313" key="3">
    <source>
        <dbReference type="EMBL" id="RVW96308.1"/>
    </source>
</evidence>
<reference evidence="2 4" key="1">
    <citation type="journal article" date="2018" name="PLoS Genet.">
        <title>Population sequencing reveals clonal diversity and ancestral inbreeding in the grapevine cultivar Chardonnay.</title>
        <authorList>
            <person name="Roach M.J."/>
            <person name="Johnson D.L."/>
            <person name="Bohlmann J."/>
            <person name="van Vuuren H.J."/>
            <person name="Jones S.J."/>
            <person name="Pretorius I.S."/>
            <person name="Schmidt S.A."/>
            <person name="Borneman A.R."/>
        </authorList>
    </citation>
    <scope>NUCLEOTIDE SEQUENCE [LARGE SCALE GENOMIC DNA]</scope>
    <source>
        <strain evidence="4">cv. Chardonnay</strain>
        <strain evidence="2">I10V1</strain>
        <tissue evidence="2">Leaf</tissue>
    </source>
</reference>
<dbReference type="InterPro" id="IPR007462">
    <property type="entry name" value="COV1-like"/>
</dbReference>
<proteinExistence type="predicted"/>
<gene>
    <name evidence="2" type="primary">LCV1_0</name>
    <name evidence="3" type="synonym">LCV1_1</name>
    <name evidence="3" type="ORF">CK203_020741</name>
    <name evidence="2" type="ORF">CK203_071124</name>
</gene>
<sequence>MPFVRHIYSASKQISAAISPDQNTQAFKEVAIIRHPRIGEYAFGFITSSVVLQVWNDFYVAKLSLPHIVIPERRSYAVSMFPPTIFTLVIYSLLTARMMLIHFVCSFELQKLSCPVACQCPRSCRQWIQGLRRWIEVGPKEDEKKDILDFR</sequence>
<feature type="transmembrane region" description="Helical" evidence="1">
    <location>
        <begin position="38"/>
        <end position="55"/>
    </location>
</feature>
<evidence type="ECO:0000313" key="4">
    <source>
        <dbReference type="Proteomes" id="UP000288805"/>
    </source>
</evidence>
<name>A0A438DS84_VITVI</name>
<dbReference type="PANTHER" id="PTHR31876">
    <property type="entry name" value="COV-LIKE PROTEIN 1"/>
    <property type="match status" value="1"/>
</dbReference>
<dbReference type="Pfam" id="PF04367">
    <property type="entry name" value="DUF502"/>
    <property type="match status" value="1"/>
</dbReference>
<dbReference type="PANTHER" id="PTHR31876:SF15">
    <property type="entry name" value="COV-LIKE PROTEIN 1"/>
    <property type="match status" value="1"/>
</dbReference>
<evidence type="ECO:0000256" key="1">
    <source>
        <dbReference type="SAM" id="Phobius"/>
    </source>
</evidence>